<dbReference type="EMBL" id="PJQY01000397">
    <property type="protein sequence ID" value="PQQ11472.1"/>
    <property type="molecule type" value="Genomic_DNA"/>
</dbReference>
<reference evidence="1 2" key="1">
    <citation type="submission" date="2018-02" db="EMBL/GenBank/DDBJ databases">
        <title>Draft genome of wild Prunus yedoensis var. nudiflora.</title>
        <authorList>
            <person name="Baek S."/>
            <person name="Kim J.-H."/>
            <person name="Choi K."/>
            <person name="Kim G.-B."/>
            <person name="Cho A."/>
            <person name="Jang H."/>
            <person name="Shin C.-H."/>
            <person name="Yu H.-J."/>
            <person name="Mun J.-H."/>
        </authorList>
    </citation>
    <scope>NUCLEOTIDE SEQUENCE [LARGE SCALE GENOMIC DNA]</scope>
    <source>
        <strain evidence="2">cv. Jeju island</strain>
        <tissue evidence="1">Leaf</tissue>
    </source>
</reference>
<accession>A0A314YSI3</accession>
<organism evidence="1 2">
    <name type="scientific">Prunus yedoensis var. nudiflora</name>
    <dbReference type="NCBI Taxonomy" id="2094558"/>
    <lineage>
        <taxon>Eukaryota</taxon>
        <taxon>Viridiplantae</taxon>
        <taxon>Streptophyta</taxon>
        <taxon>Embryophyta</taxon>
        <taxon>Tracheophyta</taxon>
        <taxon>Spermatophyta</taxon>
        <taxon>Magnoliopsida</taxon>
        <taxon>eudicotyledons</taxon>
        <taxon>Gunneridae</taxon>
        <taxon>Pentapetalae</taxon>
        <taxon>rosids</taxon>
        <taxon>fabids</taxon>
        <taxon>Rosales</taxon>
        <taxon>Rosaceae</taxon>
        <taxon>Amygdaloideae</taxon>
        <taxon>Amygdaleae</taxon>
        <taxon>Prunus</taxon>
    </lineage>
</organism>
<comment type="caution">
    <text evidence="1">The sequence shown here is derived from an EMBL/GenBank/DDBJ whole genome shotgun (WGS) entry which is preliminary data.</text>
</comment>
<gene>
    <name evidence="1" type="ORF">Pyn_34626</name>
</gene>
<keyword evidence="2" id="KW-1185">Reference proteome</keyword>
<protein>
    <submittedName>
        <fullName evidence="1">Uncharacterized protein</fullName>
    </submittedName>
</protein>
<sequence length="197" mass="21115">MESIANFQAFQGVLDPSCPNVRPPLLAAIPRPYTLPTFNSDSSQLYENHGHPGRFGMAANDHQIGANGAMQLSSSSLLHETGADKFGIVANNQETGANFGAVELCSSSQLYENYRHPAQFRMAAVANEHETSANFGAIGLGSSSLLYETYGHPAQFRMAAANNDHEIGTNFSAMQNAGLPHPITCCPTPDSYDPNQI</sequence>
<dbReference type="AlphaFoldDB" id="A0A314YSI3"/>
<dbReference type="OrthoDB" id="1166041at2759"/>
<dbReference type="Proteomes" id="UP000250321">
    <property type="component" value="Unassembled WGS sequence"/>
</dbReference>
<evidence type="ECO:0000313" key="1">
    <source>
        <dbReference type="EMBL" id="PQQ11472.1"/>
    </source>
</evidence>
<proteinExistence type="predicted"/>
<name>A0A314YSI3_PRUYE</name>
<evidence type="ECO:0000313" key="2">
    <source>
        <dbReference type="Proteomes" id="UP000250321"/>
    </source>
</evidence>